<feature type="compositionally biased region" description="Basic residues" evidence="1">
    <location>
        <begin position="1"/>
        <end position="14"/>
    </location>
</feature>
<sequence length="246" mass="28283">MSHKKQTKGKKGSYKKGSNNNNQQHHKTAVKEGTFSIIQEPFEQDERPLASQFDNEGDEESDISIQRVDIVKPWKPRTFDIEFSCIENYHSASILAYIIEPGTGLKKFLMGEERRGWSNFGGRRSTGEFDPAITAIREYCEETRYVLDPPKDMRMLCSSRGHVLYYGSFDQEPDLDRLHNAPIDFSTEKTRYAWVYGKDFLHSVLNSRPGSSLPVIAHGQNNESYIIEIIRVLAEEFRDIDPTLII</sequence>
<dbReference type="Gene3D" id="3.90.79.10">
    <property type="entry name" value="Nucleoside Triphosphate Pyrophosphohydrolase"/>
    <property type="match status" value="1"/>
</dbReference>
<reference evidence="2" key="1">
    <citation type="submission" date="2021-06" db="EMBL/GenBank/DDBJ databases">
        <authorList>
            <person name="Rolland C."/>
        </authorList>
    </citation>
    <scope>NUCLEOTIDE SEQUENCE</scope>
    <source>
        <strain evidence="2">347.936635</strain>
    </source>
</reference>
<feature type="region of interest" description="Disordered" evidence="1">
    <location>
        <begin position="1"/>
        <end position="38"/>
    </location>
</feature>
<gene>
    <name evidence="2" type="ORF">KOM_12_348</name>
</gene>
<protein>
    <submittedName>
        <fullName evidence="2">ADP-sugar pyrophosphatase</fullName>
    </submittedName>
</protein>
<evidence type="ECO:0000313" key="2">
    <source>
        <dbReference type="EMBL" id="QYA18617.1"/>
    </source>
</evidence>
<proteinExistence type="predicted"/>
<accession>A0A8F8KRE9</accession>
<name>A0A8F8KRE9_9VIRU</name>
<organism evidence="2">
    <name type="scientific">Clandestinovirus</name>
    <dbReference type="NCBI Taxonomy" id="2831644"/>
    <lineage>
        <taxon>Viruses</taxon>
    </lineage>
</organism>
<dbReference type="EMBL" id="MZ420154">
    <property type="protein sequence ID" value="QYA18617.1"/>
    <property type="molecule type" value="Genomic_DNA"/>
</dbReference>
<dbReference type="InterPro" id="IPR015797">
    <property type="entry name" value="NUDIX_hydrolase-like_dom_sf"/>
</dbReference>
<evidence type="ECO:0000256" key="1">
    <source>
        <dbReference type="SAM" id="MobiDB-lite"/>
    </source>
</evidence>
<dbReference type="SUPFAM" id="SSF55811">
    <property type="entry name" value="Nudix"/>
    <property type="match status" value="1"/>
</dbReference>